<sequence>MECPNEISHCIKVHRVVSYLLKIKTDVEFHEANRDNELFASTEDPEFEFDESGLQLASKEGITEDYNVPMTSWEEDLAREQAGEIAFRSGAITPEGLIEDDFEKELGTPSDAEDNDESEFRDVAQYRILEVAGDDTYGRKVIVASACRLPPSSQINHERLME</sequence>
<reference evidence="1" key="1">
    <citation type="submission" date="2021-03" db="EMBL/GenBank/DDBJ databases">
        <authorList>
            <person name="Bekaert M."/>
        </authorList>
    </citation>
    <scope>NUCLEOTIDE SEQUENCE</scope>
</reference>
<keyword evidence="2" id="KW-1185">Reference proteome</keyword>
<dbReference type="Proteomes" id="UP000683360">
    <property type="component" value="Unassembled WGS sequence"/>
</dbReference>
<dbReference type="AlphaFoldDB" id="A0A8S3PY65"/>
<evidence type="ECO:0000313" key="2">
    <source>
        <dbReference type="Proteomes" id="UP000683360"/>
    </source>
</evidence>
<protein>
    <submittedName>
        <fullName evidence="1">Uncharacterized protein</fullName>
    </submittedName>
</protein>
<comment type="caution">
    <text evidence="1">The sequence shown here is derived from an EMBL/GenBank/DDBJ whole genome shotgun (WGS) entry which is preliminary data.</text>
</comment>
<proteinExistence type="predicted"/>
<dbReference type="OrthoDB" id="19923at2759"/>
<evidence type="ECO:0000313" key="1">
    <source>
        <dbReference type="EMBL" id="CAG2189029.1"/>
    </source>
</evidence>
<accession>A0A8S3PY65</accession>
<dbReference type="EMBL" id="CAJPWZ010000283">
    <property type="protein sequence ID" value="CAG2189029.1"/>
    <property type="molecule type" value="Genomic_DNA"/>
</dbReference>
<name>A0A8S3PY65_MYTED</name>
<organism evidence="1 2">
    <name type="scientific">Mytilus edulis</name>
    <name type="common">Blue mussel</name>
    <dbReference type="NCBI Taxonomy" id="6550"/>
    <lineage>
        <taxon>Eukaryota</taxon>
        <taxon>Metazoa</taxon>
        <taxon>Spiralia</taxon>
        <taxon>Lophotrochozoa</taxon>
        <taxon>Mollusca</taxon>
        <taxon>Bivalvia</taxon>
        <taxon>Autobranchia</taxon>
        <taxon>Pteriomorphia</taxon>
        <taxon>Mytilida</taxon>
        <taxon>Mytiloidea</taxon>
        <taxon>Mytilidae</taxon>
        <taxon>Mytilinae</taxon>
        <taxon>Mytilus</taxon>
    </lineage>
</organism>
<gene>
    <name evidence="1" type="ORF">MEDL_4383</name>
</gene>